<sequence length="97" mass="11213">MQQALVVRVVNNTNEELNNVMIYSTPFGQIKPMDSTAFITLKNIQNEVKNPMLYLSCKNINMGSYVSLPKDVDTIYFLINEVKIDKRLIVFKQIEIK</sequence>
<keyword evidence="2" id="KW-1185">Reference proteome</keyword>
<reference evidence="2" key="1">
    <citation type="submission" date="2013-11" db="EMBL/GenBank/DDBJ databases">
        <title>Draft genome sequence from a member of Zhouia, isolated tidal flat.</title>
        <authorList>
            <person name="Jin H."/>
            <person name="Jeon C.O."/>
        </authorList>
    </citation>
    <scope>NUCLEOTIDE SEQUENCE [LARGE SCALE GENOMIC DNA]</scope>
    <source>
        <strain evidence="2">AD3</strain>
    </source>
</reference>
<gene>
    <name evidence="1" type="ORF">P278_09010</name>
</gene>
<protein>
    <submittedName>
        <fullName evidence="1">Uncharacterized protein</fullName>
    </submittedName>
</protein>
<accession>W2US94</accession>
<evidence type="ECO:0000313" key="2">
    <source>
        <dbReference type="Proteomes" id="UP000018850"/>
    </source>
</evidence>
<dbReference type="EMBL" id="AYXY01000014">
    <property type="protein sequence ID" value="ETN96207.1"/>
    <property type="molecule type" value="Genomic_DNA"/>
</dbReference>
<comment type="caution">
    <text evidence="1">The sequence shown here is derived from an EMBL/GenBank/DDBJ whole genome shotgun (WGS) entry which is preliminary data.</text>
</comment>
<proteinExistence type="predicted"/>
<name>W2US94_9FLAO</name>
<dbReference type="AlphaFoldDB" id="W2US94"/>
<evidence type="ECO:0000313" key="1">
    <source>
        <dbReference type="EMBL" id="ETN96207.1"/>
    </source>
</evidence>
<dbReference type="STRING" id="376730.SAMN04487906_3167"/>
<dbReference type="Proteomes" id="UP000018850">
    <property type="component" value="Unassembled WGS sequence"/>
</dbReference>
<reference evidence="1 2" key="2">
    <citation type="journal article" date="2016" name="Genome Announc.">
        <title>Draft Genome Sequence of Zhouia amylolytica AD3, Isolated from Tidal Flat Sediment.</title>
        <authorList>
            <person name="Jia B."/>
            <person name="Jin H.M."/>
            <person name="Lee H.J."/>
            <person name="Jeon C.O."/>
        </authorList>
    </citation>
    <scope>NUCLEOTIDE SEQUENCE [LARGE SCALE GENOMIC DNA]</scope>
    <source>
        <strain evidence="1 2">AD3</strain>
    </source>
</reference>
<organism evidence="1 2">
    <name type="scientific">Zhouia amylolytica AD3</name>
    <dbReference type="NCBI Taxonomy" id="1286632"/>
    <lineage>
        <taxon>Bacteria</taxon>
        <taxon>Pseudomonadati</taxon>
        <taxon>Bacteroidota</taxon>
        <taxon>Flavobacteriia</taxon>
        <taxon>Flavobacteriales</taxon>
        <taxon>Flavobacteriaceae</taxon>
        <taxon>Zhouia</taxon>
    </lineage>
</organism>